<evidence type="ECO:0000313" key="2">
    <source>
        <dbReference type="WBParaSite" id="PS1159_v2.g17298.t1"/>
    </source>
</evidence>
<dbReference type="Proteomes" id="UP000887580">
    <property type="component" value="Unplaced"/>
</dbReference>
<organism evidence="1 2">
    <name type="scientific">Panagrolaimus sp. PS1159</name>
    <dbReference type="NCBI Taxonomy" id="55785"/>
    <lineage>
        <taxon>Eukaryota</taxon>
        <taxon>Metazoa</taxon>
        <taxon>Ecdysozoa</taxon>
        <taxon>Nematoda</taxon>
        <taxon>Chromadorea</taxon>
        <taxon>Rhabditida</taxon>
        <taxon>Tylenchina</taxon>
        <taxon>Panagrolaimomorpha</taxon>
        <taxon>Panagrolaimoidea</taxon>
        <taxon>Panagrolaimidae</taxon>
        <taxon>Panagrolaimus</taxon>
    </lineage>
</organism>
<evidence type="ECO:0000313" key="1">
    <source>
        <dbReference type="Proteomes" id="UP000887580"/>
    </source>
</evidence>
<dbReference type="WBParaSite" id="PS1159_v2.g17298.t1">
    <property type="protein sequence ID" value="PS1159_v2.g17298.t1"/>
    <property type="gene ID" value="PS1159_v2.g17298"/>
</dbReference>
<sequence length="587" mass="67250">MFKTMPNSSLQITHVIFDFDGVVSDTETSYAEAVTQALEKYDKKFNNTLKHGMMGRKTDESIKHVLEETDLTDEVDLEKFKKLYHDNFMKLLPKAEPLPGAKDLIKYLADQKIHLAISTGSGSEEFDVKKKKFEDILDKFETVVLAGDDDEVKDGKPEPDAYQIPMKRFKTKPESPDKVLVFEDSINGVQSALKAGCKVVFVPQEKFKPDNWEEMIAEIKPKCSEIIKSLEEFKPEVFALKMNAVDVEKPKILKRMPSLNRELLFDIGRKLVEDNEQDAVYRYGLSGKASLGILRNVFASAKSLEIFNDYYVIGWDKKCAVFEIDGLHAKSLMNCIGFSVQNLSIQCSAEKMQYFQEILDHIIYQQQLISLSIGSEFHHQKYASKIIMSSVATLKNLKIPSSLMTKQFQHCLKLTALTFLDNDTEQYLSNCCKTTSITMNWKKSGSSGKYSQYISDVKHLSFNHTNTALISIFYCFDVLPTIMKYFSGVEHLECNIFIENTRHQDLYDRMRSILMYIDRIHAKDIAPLQMTFSIFCGKMPSMFISNLRKCFQQKHFVEIGSNAELCFLKNINFISAHETVVKFVISN</sequence>
<protein>
    <submittedName>
        <fullName evidence="2">Uncharacterized protein</fullName>
    </submittedName>
</protein>
<accession>A0AC35FIL9</accession>
<name>A0AC35FIL9_9BILA</name>
<reference evidence="2" key="1">
    <citation type="submission" date="2022-11" db="UniProtKB">
        <authorList>
            <consortium name="WormBaseParasite"/>
        </authorList>
    </citation>
    <scope>IDENTIFICATION</scope>
</reference>
<proteinExistence type="predicted"/>